<dbReference type="CDD" id="cd00075">
    <property type="entry name" value="HATPase"/>
    <property type="match status" value="1"/>
</dbReference>
<organism evidence="15 16">
    <name type="scientific">Anaerofilum hominis</name>
    <dbReference type="NCBI Taxonomy" id="2763016"/>
    <lineage>
        <taxon>Bacteria</taxon>
        <taxon>Bacillati</taxon>
        <taxon>Bacillota</taxon>
        <taxon>Clostridia</taxon>
        <taxon>Eubacteriales</taxon>
        <taxon>Oscillospiraceae</taxon>
        <taxon>Anaerofilum</taxon>
    </lineage>
</organism>
<dbReference type="SMART" id="SM00387">
    <property type="entry name" value="HATPase_c"/>
    <property type="match status" value="1"/>
</dbReference>
<feature type="transmembrane region" description="Helical" evidence="13">
    <location>
        <begin position="91"/>
        <end position="111"/>
    </location>
</feature>
<dbReference type="InterPro" id="IPR052023">
    <property type="entry name" value="Histidine_kinase_KdpD"/>
</dbReference>
<dbReference type="Proteomes" id="UP000659630">
    <property type="component" value="Unassembled WGS sequence"/>
</dbReference>
<protein>
    <recommendedName>
        <fullName evidence="3">histidine kinase</fullName>
        <ecNumber evidence="3">2.7.13.3</ecNumber>
    </recommendedName>
</protein>
<keyword evidence="7" id="KW-0547">Nucleotide-binding</keyword>
<dbReference type="Gene3D" id="3.30.565.10">
    <property type="entry name" value="Histidine kinase-like ATPase, C-terminal domain"/>
    <property type="match status" value="1"/>
</dbReference>
<keyword evidence="16" id="KW-1185">Reference proteome</keyword>
<dbReference type="InterPro" id="IPR036890">
    <property type="entry name" value="HATPase_C_sf"/>
</dbReference>
<dbReference type="PANTHER" id="PTHR45569">
    <property type="entry name" value="SENSOR PROTEIN KDPD"/>
    <property type="match status" value="1"/>
</dbReference>
<evidence type="ECO:0000256" key="13">
    <source>
        <dbReference type="SAM" id="Phobius"/>
    </source>
</evidence>
<evidence type="ECO:0000256" key="8">
    <source>
        <dbReference type="ARBA" id="ARBA00022777"/>
    </source>
</evidence>
<keyword evidence="8" id="KW-0418">Kinase</keyword>
<dbReference type="CDD" id="cd00082">
    <property type="entry name" value="HisKA"/>
    <property type="match status" value="1"/>
</dbReference>
<dbReference type="Pfam" id="PF13493">
    <property type="entry name" value="DUF4118"/>
    <property type="match status" value="1"/>
</dbReference>
<dbReference type="Gene3D" id="1.20.120.620">
    <property type="entry name" value="Backbone structure of the membrane domain of e. Coli histidine kinase receptor kdpd"/>
    <property type="match status" value="1"/>
</dbReference>
<feature type="transmembrane region" description="Helical" evidence="13">
    <location>
        <begin position="41"/>
        <end position="71"/>
    </location>
</feature>
<dbReference type="SUPFAM" id="SSF55874">
    <property type="entry name" value="ATPase domain of HSP90 chaperone/DNA topoisomerase II/histidine kinase"/>
    <property type="match status" value="1"/>
</dbReference>
<feature type="transmembrane region" description="Helical" evidence="13">
    <location>
        <begin position="12"/>
        <end position="35"/>
    </location>
</feature>
<evidence type="ECO:0000256" key="6">
    <source>
        <dbReference type="ARBA" id="ARBA00022692"/>
    </source>
</evidence>
<keyword evidence="10 13" id="KW-1133">Transmembrane helix</keyword>
<keyword evidence="11" id="KW-0902">Two-component regulatory system</keyword>
<dbReference type="SUPFAM" id="SSF47384">
    <property type="entry name" value="Homodimeric domain of signal transducing histidine kinase"/>
    <property type="match status" value="1"/>
</dbReference>
<name>A0A923KY64_9FIRM</name>
<feature type="domain" description="Histidine kinase" evidence="14">
    <location>
        <begin position="284"/>
        <end position="501"/>
    </location>
</feature>
<dbReference type="Gene3D" id="1.10.287.130">
    <property type="match status" value="1"/>
</dbReference>
<evidence type="ECO:0000256" key="2">
    <source>
        <dbReference type="ARBA" id="ARBA00004141"/>
    </source>
</evidence>
<keyword evidence="6 13" id="KW-0812">Transmembrane</keyword>
<reference evidence="15" key="1">
    <citation type="submission" date="2020-08" db="EMBL/GenBank/DDBJ databases">
        <title>Genome public.</title>
        <authorList>
            <person name="Liu C."/>
            <person name="Sun Q."/>
        </authorList>
    </citation>
    <scope>NUCLEOTIDE SEQUENCE</scope>
    <source>
        <strain evidence="15">BX8</strain>
    </source>
</reference>
<dbReference type="EMBL" id="JACONZ010000002">
    <property type="protein sequence ID" value="MBC5581574.1"/>
    <property type="molecule type" value="Genomic_DNA"/>
</dbReference>
<comment type="catalytic activity">
    <reaction evidence="1">
        <text>ATP + protein L-histidine = ADP + protein N-phospho-L-histidine.</text>
        <dbReference type="EC" id="2.7.13.3"/>
    </reaction>
</comment>
<evidence type="ECO:0000256" key="3">
    <source>
        <dbReference type="ARBA" id="ARBA00012438"/>
    </source>
</evidence>
<accession>A0A923KY64</accession>
<evidence type="ECO:0000256" key="10">
    <source>
        <dbReference type="ARBA" id="ARBA00022989"/>
    </source>
</evidence>
<evidence type="ECO:0000313" key="16">
    <source>
        <dbReference type="Proteomes" id="UP000659630"/>
    </source>
</evidence>
<sequence length="508" mass="54987">MQRLTALVRSSALYKVAATLLLLGAATLLSAVLAINNVNIALLYLLCVLLVCAVTGSNLYGMGAAICCAVLYNLLFLPPVGSFEITRADDLLTILFYLMVSLVAGALTTQLQHRAWQAEESARRADLLARTGQGYLVRRGEEAVVRQGQTGIFELVGAECTVYLTGGDGGLRPPLRFGSCSKSGEAENAPWVYRCFEEWQTGTPQACPGAPGWENLPLMGGERLLGVAALRLGGRKLGEADRSYLKAAVTQLSLSLEREKLSAEGERIRLEVEKEKMRSSFLRSISHDLRTPLTGIAGTVDYVARNAATISRDELYGLMRDVDRDAVWMNNMVTNLLHLTRIQEGRLLVKKVPEVVDDVVADALERTRSLRGGRQVQVHLPDELLTVPMDGLLIRQVLCNLLDNAFCHTRPDTAVRLTVSRLGEDALFAVEDDGGGVPPALLDHIFESFVSEQSATADGKRGMGLGLMVCAAIVQAHGGAIRAENNAQGGAGFFFTLPLKEKEESAHA</sequence>
<keyword evidence="4" id="KW-0597">Phosphoprotein</keyword>
<comment type="subcellular location">
    <subcellularLocation>
        <location evidence="2">Membrane</location>
        <topology evidence="2">Multi-pass membrane protein</topology>
    </subcellularLocation>
</comment>
<evidence type="ECO:0000256" key="12">
    <source>
        <dbReference type="ARBA" id="ARBA00023136"/>
    </source>
</evidence>
<dbReference type="InterPro" id="IPR004358">
    <property type="entry name" value="Sig_transdc_His_kin-like_C"/>
</dbReference>
<evidence type="ECO:0000256" key="5">
    <source>
        <dbReference type="ARBA" id="ARBA00022679"/>
    </source>
</evidence>
<dbReference type="PANTHER" id="PTHR45569:SF1">
    <property type="entry name" value="SENSOR PROTEIN KDPD"/>
    <property type="match status" value="1"/>
</dbReference>
<proteinExistence type="predicted"/>
<dbReference type="InterPro" id="IPR029016">
    <property type="entry name" value="GAF-like_dom_sf"/>
</dbReference>
<dbReference type="PROSITE" id="PS50109">
    <property type="entry name" value="HIS_KIN"/>
    <property type="match status" value="1"/>
</dbReference>
<dbReference type="Pfam" id="PF02518">
    <property type="entry name" value="HATPase_c"/>
    <property type="match status" value="1"/>
</dbReference>
<dbReference type="InterPro" id="IPR003661">
    <property type="entry name" value="HisK_dim/P_dom"/>
</dbReference>
<evidence type="ECO:0000256" key="11">
    <source>
        <dbReference type="ARBA" id="ARBA00023012"/>
    </source>
</evidence>
<evidence type="ECO:0000256" key="4">
    <source>
        <dbReference type="ARBA" id="ARBA00022553"/>
    </source>
</evidence>
<dbReference type="SMART" id="SM00388">
    <property type="entry name" value="HisKA"/>
    <property type="match status" value="1"/>
</dbReference>
<dbReference type="GO" id="GO:0005886">
    <property type="term" value="C:plasma membrane"/>
    <property type="evidence" value="ECO:0007669"/>
    <property type="project" value="TreeGrafter"/>
</dbReference>
<dbReference type="Pfam" id="PF00512">
    <property type="entry name" value="HisKA"/>
    <property type="match status" value="1"/>
</dbReference>
<dbReference type="InterPro" id="IPR025201">
    <property type="entry name" value="KdpD_TM"/>
</dbReference>
<evidence type="ECO:0000259" key="14">
    <source>
        <dbReference type="PROSITE" id="PS50109"/>
    </source>
</evidence>
<dbReference type="GO" id="GO:0005524">
    <property type="term" value="F:ATP binding"/>
    <property type="evidence" value="ECO:0007669"/>
    <property type="project" value="UniProtKB-KW"/>
</dbReference>
<dbReference type="RefSeq" id="WP_186887915.1">
    <property type="nucleotide sequence ID" value="NZ_JACONZ010000002.1"/>
</dbReference>
<keyword evidence="5" id="KW-0808">Transferase</keyword>
<gene>
    <name evidence="15" type="ORF">H8S23_08635</name>
</gene>
<dbReference type="InterPro" id="IPR036097">
    <property type="entry name" value="HisK_dim/P_sf"/>
</dbReference>
<dbReference type="InterPro" id="IPR005467">
    <property type="entry name" value="His_kinase_dom"/>
</dbReference>
<dbReference type="InterPro" id="IPR038318">
    <property type="entry name" value="KdpD_sf"/>
</dbReference>
<evidence type="ECO:0000313" key="15">
    <source>
        <dbReference type="EMBL" id="MBC5581574.1"/>
    </source>
</evidence>
<evidence type="ECO:0000256" key="1">
    <source>
        <dbReference type="ARBA" id="ARBA00000085"/>
    </source>
</evidence>
<evidence type="ECO:0000256" key="7">
    <source>
        <dbReference type="ARBA" id="ARBA00022741"/>
    </source>
</evidence>
<dbReference type="AlphaFoldDB" id="A0A923KY64"/>
<keyword evidence="12 13" id="KW-0472">Membrane</keyword>
<comment type="caution">
    <text evidence="15">The sequence shown here is derived from an EMBL/GenBank/DDBJ whole genome shotgun (WGS) entry which is preliminary data.</text>
</comment>
<dbReference type="Gene3D" id="3.30.450.40">
    <property type="match status" value="1"/>
</dbReference>
<dbReference type="EC" id="2.7.13.3" evidence="3"/>
<evidence type="ECO:0000256" key="9">
    <source>
        <dbReference type="ARBA" id="ARBA00022840"/>
    </source>
</evidence>
<dbReference type="GO" id="GO:0000155">
    <property type="term" value="F:phosphorelay sensor kinase activity"/>
    <property type="evidence" value="ECO:0007669"/>
    <property type="project" value="InterPro"/>
</dbReference>
<keyword evidence="9" id="KW-0067">ATP-binding</keyword>
<dbReference type="InterPro" id="IPR003594">
    <property type="entry name" value="HATPase_dom"/>
</dbReference>
<dbReference type="PRINTS" id="PR00344">
    <property type="entry name" value="BCTRLSENSOR"/>
</dbReference>